<reference evidence="1" key="2">
    <citation type="journal article" date="2021" name="PeerJ">
        <title>Extensive microbial diversity within the chicken gut microbiome revealed by metagenomics and culture.</title>
        <authorList>
            <person name="Gilroy R."/>
            <person name="Ravi A."/>
            <person name="Getino M."/>
            <person name="Pursley I."/>
            <person name="Horton D.L."/>
            <person name="Alikhan N.F."/>
            <person name="Baker D."/>
            <person name="Gharbi K."/>
            <person name="Hall N."/>
            <person name="Watson M."/>
            <person name="Adriaenssens E.M."/>
            <person name="Foster-Nyarko E."/>
            <person name="Jarju S."/>
            <person name="Secka A."/>
            <person name="Antonio M."/>
            <person name="Oren A."/>
            <person name="Chaudhuri R.R."/>
            <person name="La Ragione R."/>
            <person name="Hildebrand F."/>
            <person name="Pallen M.J."/>
        </authorList>
    </citation>
    <scope>NUCLEOTIDE SEQUENCE</scope>
    <source>
        <strain evidence="1">ChiBcec2-4451</strain>
    </source>
</reference>
<dbReference type="AlphaFoldDB" id="A0A9D1T716"/>
<sequence>MRKDTIAAILETLRYRGNALRNEDRQALAEAAALIRTMAQKNEMEWIPVEGGELPPERTRVEATILHHCWIADVHEDWVMEEDLIEHPEYTETCEAVYLGEESGWRYQYMDDQDLFEDTASIAPAPDISQPVVEILAWRPMPDPYKGRGKWMKEGEANRE</sequence>
<name>A0A9D1T716_9FIRM</name>
<dbReference type="Proteomes" id="UP000886723">
    <property type="component" value="Unassembled WGS sequence"/>
</dbReference>
<proteinExistence type="predicted"/>
<comment type="caution">
    <text evidence="1">The sequence shown here is derived from an EMBL/GenBank/DDBJ whole genome shotgun (WGS) entry which is preliminary data.</text>
</comment>
<evidence type="ECO:0000313" key="2">
    <source>
        <dbReference type="Proteomes" id="UP000886723"/>
    </source>
</evidence>
<organism evidence="1 2">
    <name type="scientific">Candidatus Pullilachnospira stercoravium</name>
    <dbReference type="NCBI Taxonomy" id="2840913"/>
    <lineage>
        <taxon>Bacteria</taxon>
        <taxon>Bacillati</taxon>
        <taxon>Bacillota</taxon>
        <taxon>Clostridia</taxon>
        <taxon>Lachnospirales</taxon>
        <taxon>Lachnospiraceae</taxon>
        <taxon>Lachnospiraceae incertae sedis</taxon>
        <taxon>Candidatus Pullilachnospira</taxon>
    </lineage>
</organism>
<evidence type="ECO:0000313" key="1">
    <source>
        <dbReference type="EMBL" id="HIV13033.1"/>
    </source>
</evidence>
<accession>A0A9D1T716</accession>
<evidence type="ECO:0008006" key="3">
    <source>
        <dbReference type="Google" id="ProtNLM"/>
    </source>
</evidence>
<protein>
    <recommendedName>
        <fullName evidence="3">DUF551 domain-containing protein</fullName>
    </recommendedName>
</protein>
<reference evidence="1" key="1">
    <citation type="submission" date="2020-10" db="EMBL/GenBank/DDBJ databases">
        <authorList>
            <person name="Gilroy R."/>
        </authorList>
    </citation>
    <scope>NUCLEOTIDE SEQUENCE</scope>
    <source>
        <strain evidence="1">ChiBcec2-4451</strain>
    </source>
</reference>
<dbReference type="EMBL" id="DVON01000170">
    <property type="protein sequence ID" value="HIV13033.1"/>
    <property type="molecule type" value="Genomic_DNA"/>
</dbReference>
<gene>
    <name evidence="1" type="ORF">IAA63_07835</name>
</gene>